<accession>A0A366IKW9</accession>
<dbReference type="EMBL" id="QNSB01000003">
    <property type="protein sequence ID" value="RBP73084.1"/>
    <property type="molecule type" value="Genomic_DNA"/>
</dbReference>
<dbReference type="Gene3D" id="3.90.1690.10">
    <property type="entry name" value="phage-related protein like domain"/>
    <property type="match status" value="1"/>
</dbReference>
<evidence type="ECO:0000313" key="2">
    <source>
        <dbReference type="Proteomes" id="UP000253509"/>
    </source>
</evidence>
<name>A0A366IKW9_9MICO</name>
<protein>
    <submittedName>
        <fullName evidence="1">Major capsid protein E</fullName>
    </submittedName>
</protein>
<dbReference type="RefSeq" id="WP_113903538.1">
    <property type="nucleotide sequence ID" value="NZ_QNSB01000003.1"/>
</dbReference>
<organism evidence="1 2">
    <name type="scientific">Brevibacterium celere</name>
    <dbReference type="NCBI Taxonomy" id="225845"/>
    <lineage>
        <taxon>Bacteria</taxon>
        <taxon>Bacillati</taxon>
        <taxon>Actinomycetota</taxon>
        <taxon>Actinomycetes</taxon>
        <taxon>Micrococcales</taxon>
        <taxon>Brevibacteriaceae</taxon>
        <taxon>Brevibacterium</taxon>
    </lineage>
</organism>
<proteinExistence type="predicted"/>
<gene>
    <name evidence="1" type="ORF">DFO65_103382</name>
</gene>
<dbReference type="InterPro" id="IPR005564">
    <property type="entry name" value="Major_capsid_GpE"/>
</dbReference>
<dbReference type="Proteomes" id="UP000253509">
    <property type="component" value="Unassembled WGS sequence"/>
</dbReference>
<reference evidence="1 2" key="1">
    <citation type="submission" date="2018-06" db="EMBL/GenBank/DDBJ databases">
        <title>Freshwater and sediment microbial communities from various areas in North America, analyzing microbe dynamics in response to fracking.</title>
        <authorList>
            <person name="Lamendella R."/>
        </authorList>
    </citation>
    <scope>NUCLEOTIDE SEQUENCE [LARGE SCALE GENOMIC DNA]</scope>
    <source>
        <strain evidence="1 2">3b_TX</strain>
    </source>
</reference>
<dbReference type="Pfam" id="PF03864">
    <property type="entry name" value="Phage_cap_E"/>
    <property type="match status" value="1"/>
</dbReference>
<sequence>MALWDDIIKPATLTVFAREIVDRYDGDGLLADIFPNVGVDDVVFEWNQGERLNEVAEYRAFDTETPIGDQAGEGTRIAKLAPVGLKKLFGEYEQIRKSARNSPETVQAAAERKAAEVAKATVNRVALLRGEALATGRLAINENEFKQTVDFGRRADFTVTAANPWGGASPDPLSDIEQWVTAYSDANGEAPDRLIMSRKAAVALTKAIYAGLTNPGPVFTQSNASEILVGNGFPPITVNDRQFAGRRLIPDNVAVLASTNGAGATPWGTTVEATDPRYKMPANVELPGLVVGAYDQDDPNVKWIRANAIALPILGNPDLTLAATVL</sequence>
<dbReference type="AlphaFoldDB" id="A0A366IKW9"/>
<dbReference type="InterPro" id="IPR053738">
    <property type="entry name" value="Lambda_capsid_assembly"/>
</dbReference>
<comment type="caution">
    <text evidence="1">The sequence shown here is derived from an EMBL/GenBank/DDBJ whole genome shotgun (WGS) entry which is preliminary data.</text>
</comment>
<evidence type="ECO:0000313" key="1">
    <source>
        <dbReference type="EMBL" id="RBP73084.1"/>
    </source>
</evidence>
<keyword evidence="2" id="KW-1185">Reference proteome</keyword>